<protein>
    <submittedName>
        <fullName evidence="1">Uncharacterized protein</fullName>
    </submittedName>
</protein>
<gene>
    <name evidence="1" type="ORF">SDENCHOL_20906</name>
</gene>
<keyword evidence="2" id="KW-1185">Reference proteome</keyword>
<evidence type="ECO:0000313" key="2">
    <source>
        <dbReference type="Proteomes" id="UP000242886"/>
    </source>
</evidence>
<dbReference type="Proteomes" id="UP000242886">
    <property type="component" value="Chromosome SDENCHOL"/>
</dbReference>
<dbReference type="AlphaFoldDB" id="A0A7Z7HSP9"/>
<sequence length="88" mass="9072">MLASTWKVPAAMASRMAATRWLSATGVVAMALSSSCKRAESGDKATSALWVLCPAAGLDAVPAGFAASLRASPDKPPSDLIELSIFMM</sequence>
<evidence type="ECO:0000313" key="1">
    <source>
        <dbReference type="EMBL" id="SMB29894.1"/>
    </source>
</evidence>
<proteinExistence type="predicted"/>
<reference evidence="1" key="1">
    <citation type="submission" date="2017-03" db="EMBL/GenBank/DDBJ databases">
        <authorList>
            <consortium name="AG Boll"/>
        </authorList>
    </citation>
    <scope>NUCLEOTIDE SEQUENCE [LARGE SCALE GENOMIC DNA]</scope>
    <source>
        <strain evidence="1">Chol</strain>
    </source>
</reference>
<accession>A0A7Z7HSP9</accession>
<organism evidence="1 2">
    <name type="scientific">Sterolibacterium denitrificans</name>
    <dbReference type="NCBI Taxonomy" id="157592"/>
    <lineage>
        <taxon>Bacteria</taxon>
        <taxon>Pseudomonadati</taxon>
        <taxon>Pseudomonadota</taxon>
        <taxon>Betaproteobacteria</taxon>
        <taxon>Nitrosomonadales</taxon>
        <taxon>Sterolibacteriaceae</taxon>
        <taxon>Sterolibacterium</taxon>
    </lineage>
</organism>
<name>A0A7Z7HSP9_9PROT</name>
<dbReference type="EMBL" id="LT837803">
    <property type="protein sequence ID" value="SMB29894.1"/>
    <property type="molecule type" value="Genomic_DNA"/>
</dbReference>